<dbReference type="EMBL" id="LAUZ02000077">
    <property type="protein sequence ID" value="KKE99374.1"/>
    <property type="molecule type" value="Genomic_DNA"/>
</dbReference>
<keyword evidence="2" id="KW-1185">Reference proteome</keyword>
<proteinExistence type="predicted"/>
<comment type="caution">
    <text evidence="1">The sequence shown here is derived from an EMBL/GenBank/DDBJ whole genome shotgun (WGS) entry which is preliminary data.</text>
</comment>
<dbReference type="RefSeq" id="WP_046365647.1">
    <property type="nucleotide sequence ID" value="NZ_JYNU01000014.1"/>
</dbReference>
<sequence length="68" mass="8025">MSEYYNWLAENDDPESDVEYTALRDSRDPLMAFDLFIKRNVDTARQAEFANGSNSDADFVRRVMRNRQ</sequence>
<dbReference type="AlphaFoldDB" id="A0A0M2JX25"/>
<dbReference type="Proteomes" id="UP000034150">
    <property type="component" value="Unassembled WGS sequence"/>
</dbReference>
<dbReference type="PATRIC" id="fig|1807.13.peg.4883"/>
<organism evidence="1 2">
    <name type="scientific">Mycolicibacterium obuense</name>
    <dbReference type="NCBI Taxonomy" id="1807"/>
    <lineage>
        <taxon>Bacteria</taxon>
        <taxon>Bacillati</taxon>
        <taxon>Actinomycetota</taxon>
        <taxon>Actinomycetes</taxon>
        <taxon>Mycobacteriales</taxon>
        <taxon>Mycobacteriaceae</taxon>
        <taxon>Mycolicibacterium</taxon>
    </lineage>
</organism>
<name>A0A0M2JX25_9MYCO</name>
<protein>
    <recommendedName>
        <fullName evidence="3">YozE SAM-like domain-containing protein</fullName>
    </recommendedName>
</protein>
<dbReference type="OrthoDB" id="9956318at2"/>
<evidence type="ECO:0008006" key="3">
    <source>
        <dbReference type="Google" id="ProtNLM"/>
    </source>
</evidence>
<accession>A0A0M2JX25</accession>
<evidence type="ECO:0000313" key="2">
    <source>
        <dbReference type="Proteomes" id="UP000034150"/>
    </source>
</evidence>
<dbReference type="STRING" id="1807.MOBUDSM44075_02793"/>
<reference evidence="1 2" key="1">
    <citation type="journal article" date="2015" name="Genome Announc.">
        <title>Draft Genome Sequence of Mycobacterium obuense Strain UC1, Isolated from Patient Sputum.</title>
        <authorList>
            <person name="Greninger A.L."/>
            <person name="Cunningham G."/>
            <person name="Hsu E.D."/>
            <person name="Yu J.M."/>
            <person name="Chiu C.Y."/>
            <person name="Miller S."/>
        </authorList>
    </citation>
    <scope>NUCLEOTIDE SEQUENCE [LARGE SCALE GENOMIC DNA]</scope>
    <source>
        <strain evidence="1 2">UC1</strain>
    </source>
</reference>
<evidence type="ECO:0000313" key="1">
    <source>
        <dbReference type="EMBL" id="KKE99374.1"/>
    </source>
</evidence>
<gene>
    <name evidence="1" type="ORF">WN67_24370</name>
</gene>